<proteinExistence type="predicted"/>
<dbReference type="EMBL" id="CM047899">
    <property type="protein sequence ID" value="KAJ0101985.1"/>
    <property type="molecule type" value="Genomic_DNA"/>
</dbReference>
<organism evidence="1 2">
    <name type="scientific">Pistacia atlantica</name>
    <dbReference type="NCBI Taxonomy" id="434234"/>
    <lineage>
        <taxon>Eukaryota</taxon>
        <taxon>Viridiplantae</taxon>
        <taxon>Streptophyta</taxon>
        <taxon>Embryophyta</taxon>
        <taxon>Tracheophyta</taxon>
        <taxon>Spermatophyta</taxon>
        <taxon>Magnoliopsida</taxon>
        <taxon>eudicotyledons</taxon>
        <taxon>Gunneridae</taxon>
        <taxon>Pentapetalae</taxon>
        <taxon>rosids</taxon>
        <taxon>malvids</taxon>
        <taxon>Sapindales</taxon>
        <taxon>Anacardiaceae</taxon>
        <taxon>Pistacia</taxon>
    </lineage>
</organism>
<reference evidence="2" key="1">
    <citation type="journal article" date="2023" name="G3 (Bethesda)">
        <title>Genome assembly and association tests identify interacting loci associated with vigor, precocity, and sex in interspecific pistachio rootstocks.</title>
        <authorList>
            <person name="Palmer W."/>
            <person name="Jacygrad E."/>
            <person name="Sagayaradj S."/>
            <person name="Cavanaugh K."/>
            <person name="Han R."/>
            <person name="Bertier L."/>
            <person name="Beede B."/>
            <person name="Kafkas S."/>
            <person name="Golino D."/>
            <person name="Preece J."/>
            <person name="Michelmore R."/>
        </authorList>
    </citation>
    <scope>NUCLEOTIDE SEQUENCE [LARGE SCALE GENOMIC DNA]</scope>
</reference>
<keyword evidence="2" id="KW-1185">Reference proteome</keyword>
<protein>
    <submittedName>
        <fullName evidence="1">Uncharacterized protein</fullName>
    </submittedName>
</protein>
<name>A0ACC1BSM9_9ROSI</name>
<evidence type="ECO:0000313" key="2">
    <source>
        <dbReference type="Proteomes" id="UP001164250"/>
    </source>
</evidence>
<dbReference type="Proteomes" id="UP001164250">
    <property type="component" value="Chromosome 3"/>
</dbReference>
<accession>A0ACC1BSM9</accession>
<gene>
    <name evidence="1" type="ORF">Patl1_03857</name>
</gene>
<comment type="caution">
    <text evidence="1">The sequence shown here is derived from an EMBL/GenBank/DDBJ whole genome shotgun (WGS) entry which is preliminary data.</text>
</comment>
<evidence type="ECO:0000313" key="1">
    <source>
        <dbReference type="EMBL" id="KAJ0101985.1"/>
    </source>
</evidence>
<sequence length="671" mass="77347">MDILRKTIQAFEGVTGSTHGEMDKMEETDLLAALERQLKDKCYMVLFDDVWTTDFWGYIKYALIENNKGSRIILTTRNRGIVDVIPFVNVHRLQPLPSDKGFELFCTKAFGPQGCCPPELEKLSRDILQKCGGLPLAIVAAGGLLSNKNKVAFEWKKLLDELGPQLGSDCNKVLLEGFFPESYSINCARLIRLWISEGFVPYSNRRTTEQVAQEFLIDLINRSLVQVVEMDFIGRPRYCRVHDLMHEIILRKAEYLGFSHVVNREHSNLPSKIQRISIQGNTDSFLESIKDSKIRSVSLFNVDSLPNSFMTTLVVDFKLIKILDFEDSPIEYLPEGVGNLFHLHYLSVKNTKVNVLPKSIGKLLNLETLNLKRSLVTELPVEIKNLKKLRYLVAYYLNEHCDYVRAVKIPEGFSSLMELQKLILVEANFEVLKELTKLRHLRNLGIRLTNGNKKDLCACIGNLEKLVSLTIHSTSREEILDIESISPPHGLQRIYLTGNMKKLPDWILKLEYIVKICFDLSGLTDDPMRVLQALPNLLELRLSNRCHDEQLHFKEGWFPKLKSLKLDDMEGVELMIIEKGAMPNLENFIIGLGPRIKEFPFGIEHLRNLAFPRFWFMSNELYCMMNDEKWKKVTHLLPEVRVTIKYLSSLSRDDFEQFVEKVKRSYESSRL</sequence>